<dbReference type="STRING" id="1798491.A3C87_03220"/>
<organism evidence="1 2">
    <name type="scientific">Candidatus Kaiserbacteria bacterium RIFCSPHIGHO2_02_FULL_49_34</name>
    <dbReference type="NCBI Taxonomy" id="1798491"/>
    <lineage>
        <taxon>Bacteria</taxon>
        <taxon>Candidatus Kaiseribacteriota</taxon>
    </lineage>
</organism>
<dbReference type="AlphaFoldDB" id="A0A1F6DID0"/>
<gene>
    <name evidence="1" type="ORF">A3C87_03220</name>
</gene>
<name>A0A1F6DID0_9BACT</name>
<accession>A0A1F6DID0</accession>
<comment type="caution">
    <text evidence="1">The sequence shown here is derived from an EMBL/GenBank/DDBJ whole genome shotgun (WGS) entry which is preliminary data.</text>
</comment>
<reference evidence="1 2" key="1">
    <citation type="journal article" date="2016" name="Nat. Commun.">
        <title>Thousands of microbial genomes shed light on interconnected biogeochemical processes in an aquifer system.</title>
        <authorList>
            <person name="Anantharaman K."/>
            <person name="Brown C.T."/>
            <person name="Hug L.A."/>
            <person name="Sharon I."/>
            <person name="Castelle C.J."/>
            <person name="Probst A.J."/>
            <person name="Thomas B.C."/>
            <person name="Singh A."/>
            <person name="Wilkins M.J."/>
            <person name="Karaoz U."/>
            <person name="Brodie E.L."/>
            <person name="Williams K.H."/>
            <person name="Hubbard S.S."/>
            <person name="Banfield J.F."/>
        </authorList>
    </citation>
    <scope>NUCLEOTIDE SEQUENCE [LARGE SCALE GENOMIC DNA]</scope>
</reference>
<dbReference type="Proteomes" id="UP000176511">
    <property type="component" value="Unassembled WGS sequence"/>
</dbReference>
<dbReference type="SUPFAM" id="SSF53756">
    <property type="entry name" value="UDP-Glycosyltransferase/glycogen phosphorylase"/>
    <property type="match status" value="1"/>
</dbReference>
<evidence type="ECO:0000313" key="1">
    <source>
        <dbReference type="EMBL" id="OGG61136.1"/>
    </source>
</evidence>
<protein>
    <recommendedName>
        <fullName evidence="3">Glycosyl transferase family 1 domain-containing protein</fullName>
    </recommendedName>
</protein>
<evidence type="ECO:0008006" key="3">
    <source>
        <dbReference type="Google" id="ProtNLM"/>
    </source>
</evidence>
<dbReference type="EMBL" id="MFLE01000025">
    <property type="protein sequence ID" value="OGG61136.1"/>
    <property type="molecule type" value="Genomic_DNA"/>
</dbReference>
<proteinExistence type="predicted"/>
<sequence length="230" mass="25460">MILSGVEALSEAIALKQIGRIKKIIAGPNIVAHPRDADGAMLSTDIDIILVPSQWVADLWIHEAPELAEKIRVWPAGVQLSAPSTRDGIPIIYDKLRSPELVAQIQDRISACHIFTYGTFKQQDYLSALADAPYLVYLAQSESQGLALQEAWAHNVPTFVNKSTRWESADTSWEAPQINAPYLTPELGAVFNSIDELTELFSHTTNLNPKEYCDVHLSDEASTRILLNLL</sequence>
<evidence type="ECO:0000313" key="2">
    <source>
        <dbReference type="Proteomes" id="UP000176511"/>
    </source>
</evidence>